<dbReference type="AlphaFoldDB" id="A0A3B0WBM7"/>
<dbReference type="Pfam" id="PF22817">
    <property type="entry name" value="ApeP-like"/>
    <property type="match status" value="1"/>
</dbReference>
<organism evidence="1">
    <name type="scientific">hydrothermal vent metagenome</name>
    <dbReference type="NCBI Taxonomy" id="652676"/>
    <lineage>
        <taxon>unclassified sequences</taxon>
        <taxon>metagenomes</taxon>
        <taxon>ecological metagenomes</taxon>
    </lineage>
</organism>
<dbReference type="SUPFAM" id="SSF54637">
    <property type="entry name" value="Thioesterase/thiol ester dehydrase-isomerase"/>
    <property type="match status" value="1"/>
</dbReference>
<evidence type="ECO:0008006" key="2">
    <source>
        <dbReference type="Google" id="ProtNLM"/>
    </source>
</evidence>
<evidence type="ECO:0000313" key="1">
    <source>
        <dbReference type="EMBL" id="VAW49723.1"/>
    </source>
</evidence>
<accession>A0A3B0WBM7</accession>
<dbReference type="InterPro" id="IPR016776">
    <property type="entry name" value="ApeP-like_dehydratase"/>
</dbReference>
<dbReference type="Gene3D" id="3.10.129.10">
    <property type="entry name" value="Hotdog Thioesterase"/>
    <property type="match status" value="1"/>
</dbReference>
<gene>
    <name evidence="1" type="ORF">MNBD_GAMMA03-388</name>
</gene>
<proteinExistence type="predicted"/>
<sequence>MKQINLTKMDIERLIPHSEGMCLLESVTAYSNDEIVCQTQSHLLECNPLKSMGYLSKMHLIEYGAQAIAIHGGLIEKNKALVEVPKIGYIAMVKSVVWGDFNPLTAELIIKAKVIVLDDMMKRYCFSVIDSEQQEVCSGSVLVVHPEK</sequence>
<dbReference type="InterPro" id="IPR029069">
    <property type="entry name" value="HotDog_dom_sf"/>
</dbReference>
<name>A0A3B0WBM7_9ZZZZ</name>
<reference evidence="1" key="1">
    <citation type="submission" date="2018-06" db="EMBL/GenBank/DDBJ databases">
        <authorList>
            <person name="Zhirakovskaya E."/>
        </authorList>
    </citation>
    <scope>NUCLEOTIDE SEQUENCE</scope>
</reference>
<protein>
    <recommendedName>
        <fullName evidence="2">3-hydroxyacyl-[acyl-carrier-protein] dehydratase</fullName>
    </recommendedName>
</protein>
<dbReference type="EMBL" id="UOFC01000299">
    <property type="protein sequence ID" value="VAW49723.1"/>
    <property type="molecule type" value="Genomic_DNA"/>
</dbReference>